<feature type="compositionally biased region" description="Basic and acidic residues" evidence="1">
    <location>
        <begin position="1315"/>
        <end position="1324"/>
    </location>
</feature>
<feature type="region of interest" description="Disordered" evidence="1">
    <location>
        <begin position="1191"/>
        <end position="1214"/>
    </location>
</feature>
<accession>A0ABN8Q0A6</accession>
<evidence type="ECO:0000313" key="2">
    <source>
        <dbReference type="EMBL" id="CAH3154571.1"/>
    </source>
</evidence>
<organism evidence="2 3">
    <name type="scientific">Porites lobata</name>
    <dbReference type="NCBI Taxonomy" id="104759"/>
    <lineage>
        <taxon>Eukaryota</taxon>
        <taxon>Metazoa</taxon>
        <taxon>Cnidaria</taxon>
        <taxon>Anthozoa</taxon>
        <taxon>Hexacorallia</taxon>
        <taxon>Scleractinia</taxon>
        <taxon>Fungiina</taxon>
        <taxon>Poritidae</taxon>
        <taxon>Porites</taxon>
    </lineage>
</organism>
<feature type="region of interest" description="Disordered" evidence="1">
    <location>
        <begin position="1460"/>
        <end position="1571"/>
    </location>
</feature>
<feature type="compositionally biased region" description="Basic and acidic residues" evidence="1">
    <location>
        <begin position="1270"/>
        <end position="1301"/>
    </location>
</feature>
<proteinExistence type="predicted"/>
<dbReference type="EMBL" id="CALNXK010000099">
    <property type="protein sequence ID" value="CAH3154571.1"/>
    <property type="molecule type" value="Genomic_DNA"/>
</dbReference>
<feature type="compositionally biased region" description="Basic and acidic residues" evidence="1">
    <location>
        <begin position="1520"/>
        <end position="1541"/>
    </location>
</feature>
<dbReference type="Proteomes" id="UP001159405">
    <property type="component" value="Unassembled WGS sequence"/>
</dbReference>
<evidence type="ECO:0000256" key="1">
    <source>
        <dbReference type="SAM" id="MobiDB-lite"/>
    </source>
</evidence>
<protein>
    <recommendedName>
        <fullName evidence="4">Titin-like</fullName>
    </recommendedName>
</protein>
<name>A0ABN8Q0A6_9CNID</name>
<feature type="region of interest" description="Disordered" evidence="1">
    <location>
        <begin position="1"/>
        <end position="21"/>
    </location>
</feature>
<evidence type="ECO:0008006" key="4">
    <source>
        <dbReference type="Google" id="ProtNLM"/>
    </source>
</evidence>
<keyword evidence="3" id="KW-1185">Reference proteome</keyword>
<feature type="region of interest" description="Disordered" evidence="1">
    <location>
        <begin position="1383"/>
        <end position="1415"/>
    </location>
</feature>
<comment type="caution">
    <text evidence="2">The sequence shown here is derived from an EMBL/GenBank/DDBJ whole genome shotgun (WGS) entry which is preliminary data.</text>
</comment>
<gene>
    <name evidence="2" type="ORF">PLOB_00050226</name>
</gene>
<evidence type="ECO:0000313" key="3">
    <source>
        <dbReference type="Proteomes" id="UP001159405"/>
    </source>
</evidence>
<feature type="compositionally biased region" description="Basic and acidic residues" evidence="1">
    <location>
        <begin position="1391"/>
        <end position="1406"/>
    </location>
</feature>
<feature type="region of interest" description="Disordered" evidence="1">
    <location>
        <begin position="1261"/>
        <end position="1330"/>
    </location>
</feature>
<feature type="compositionally biased region" description="Basic and acidic residues" evidence="1">
    <location>
        <begin position="1196"/>
        <end position="1214"/>
    </location>
</feature>
<reference evidence="2 3" key="1">
    <citation type="submission" date="2022-05" db="EMBL/GenBank/DDBJ databases">
        <authorList>
            <consortium name="Genoscope - CEA"/>
            <person name="William W."/>
        </authorList>
    </citation>
    <scope>NUCLEOTIDE SEQUENCE [LARGE SCALE GENOMIC DNA]</scope>
</reference>
<sequence>MEDASVTVNGHGKSNVTLPDTAQQQHVFTTKVFIQMAEKDVENDEPFLMDATSIVQKDVVNGKEIGEESVNKSWKLISEDEVVVVSKTSTAFHSELLLEQEGPGGETKETDGSTVESLLLNIETVIDDGLLNGTHEPENDKREVLDEDAPVVIEKSPVSPNMEIAIEGEDPSDVDLKNARENDEIGEEVTEDDVAVVEKTPVARSLESDILVENPDAGGKEDDTTTVDSLLENIESVIDQSPLERPQEPANKNTAEVIEELAPVVEKKSFSLDVEHLMKETDEGSEDGEHVTKQRQSFVEDEVIMVKKTVVVCKVESEILVENPDDEGKHADNTTVQSLLNNIESVIDDELPERPQELEDTKKSDALEEDYPVVVKKKPISVNVEQAIDFDVKEDEQDIDPVVETEVVVVEKETRAILESELLVDNEEAKKGDSTTVEDLLVTVEKVIDVEPSKRTHESLQEKGKPLAEDSPIVIDKRPASFDMDQMMEQDEETKEQEKKDPVCETAPIVVEKTAVTVESEMLVDNEEIEDDDSTPVETLLVNIESVVDRTLLETAKEPSEDVVEALEEDSPVVIEKRPASFYIEHPLDEDHEKKDVDEREPVSEAELVVVEKTPVALESDMLVDNEQSEEDDSTPVEILLVNIESVVDHTLLKAAKEPSEDVVEALEEDSPVVIEKRPASVCIEHPLDENHEKKDEDEREPVSEIEVVVVEKTPVALESDMLVDNEESKEEDSTPVETLLVNIESVVDHTLLKDAKEPSEDVVEALEEDSPVVIEKRPASFYIEHPLDENHEKKDEDEREPVPEIEVVVVEKPPVALESEVLVENEETKEDYSTPVETLLVNIESVVDHTLLEAVKIPSEVFVEAIEEDSPVVIEKRPASLHIEHPLDEDLEKKDVDEREPVSEAEFVVVEKTPVALESDMLVENEETKEDDSTPVETLLVNIESVVDHTLLEAVEIPSEDVAEAIEEDSPVVIEKRPASFCIEHPLDEDLEKKDVDEREPVSETELVVVEKTPVALESDILVDSEETKEKDSASVETLLENIKSVIDNTTPDQTEEPASAIKPDVLEEDAPIVIEKRPILLHMEEMPDEMNGEGDPEAPVTESELVVVKKTPVIVESGILVEKEGTEGVEDDNATVESLLVNVESVIDHQLPKEGRERADEMKTRALQGDEPVVIERSPVSLHVNQLLDEEDNQKEHDNSETVEGEHELPKSRELVSEAKLVVINKTPASLESEILIEVESPENDHATVESLLVNIESVIDDTSPEQPKVEDDTQPSESKEPIEETVPRAVEKRKRDSSEMEELFVAQNPEESTEKEGRSQDESSNLVDEVVINVVEKKRVCHEQPSETLENQSSVSAESTSVIVLDIPLVEKTEVVKDSVQETVPPAMERKAAESEEELLQRTDEDEPTEPECRETAILDDLEGETLKSTSYTKLFDKDEGSDDEFLRQVLSRKRLSAPEILPEKEKDGSAPLAPSESGILDSKEHVPTAHLSHTREAIPMSTLAKADNSSSNVGGAHDEEKLIPGVPREAEKVKDAEGQAAKGLLEADDEDQIDGKRNRLGKKGLASPQCKCCSLM</sequence>